<accession>A0ABY3WAW3</accession>
<keyword evidence="2" id="KW-0812">Transmembrane</keyword>
<sequence length="278" mass="29023">MVCNTKYFDGIERESMDSDSQPPNRPAGGPGTTGSPAVGWEEARGGEDTVGDGEDARRDGEDLPAHPAEMLALIRSQQDMVRTGTEPSGALLFAAWGVAWFAGYLMLYVSGTQEHGLPAGWAFVVFGMLLVSAMVFTGVHIGRRAVGVRGASAAAGAMYGWSWAVCFAVVFLILSGVARAGASDEVMQILSNSMSCLVVAALYMAGGALWREWRMFALGVWIALVGGAAAIVGPPSSYLLMAVAGGGGFLLAVVSDVVLDRRRRSQTSATDAAVEVAP</sequence>
<feature type="transmembrane region" description="Helical" evidence="2">
    <location>
        <begin position="90"/>
        <end position="109"/>
    </location>
</feature>
<feature type="transmembrane region" description="Helical" evidence="2">
    <location>
        <begin position="186"/>
        <end position="206"/>
    </location>
</feature>
<name>A0ABY3WAW3_9MICC</name>
<keyword evidence="2" id="KW-0472">Membrane</keyword>
<feature type="transmembrane region" description="Helical" evidence="2">
    <location>
        <begin position="153"/>
        <end position="174"/>
    </location>
</feature>
<proteinExistence type="predicted"/>
<keyword evidence="4" id="KW-1185">Reference proteome</keyword>
<gene>
    <name evidence="3" type="ORF">MNQ99_09155</name>
</gene>
<feature type="transmembrane region" description="Helical" evidence="2">
    <location>
        <begin position="238"/>
        <end position="259"/>
    </location>
</feature>
<dbReference type="EMBL" id="CP093326">
    <property type="protein sequence ID" value="UNK47470.1"/>
    <property type="molecule type" value="Genomic_DNA"/>
</dbReference>
<dbReference type="Proteomes" id="UP000829069">
    <property type="component" value="Chromosome"/>
</dbReference>
<feature type="region of interest" description="Disordered" evidence="1">
    <location>
        <begin position="1"/>
        <end position="62"/>
    </location>
</feature>
<reference evidence="3 4" key="1">
    <citation type="submission" date="2022-03" db="EMBL/GenBank/DDBJ databases">
        <title>Isotopic signatures of nitrous oxide derived from detoxification processes.</title>
        <authorList>
            <person name="Behrendt U."/>
            <person name="Buchen C."/>
            <person name="Well R."/>
            <person name="Ulrich A."/>
            <person name="Rohe L."/>
            <person name="Kolb S."/>
            <person name="Schloter M."/>
            <person name="Horn M.A."/>
            <person name="Augustin J."/>
        </authorList>
    </citation>
    <scope>NUCLEOTIDE SEQUENCE [LARGE SCALE GENOMIC DNA]</scope>
    <source>
        <strain evidence="3 4">S4-C24</strain>
    </source>
</reference>
<feature type="transmembrane region" description="Helical" evidence="2">
    <location>
        <begin position="213"/>
        <end position="232"/>
    </location>
</feature>
<organism evidence="3 4">
    <name type="scientific">Arthrobacter sulfonylureivorans</name>
    <dbReference type="NCBI Taxonomy" id="2486855"/>
    <lineage>
        <taxon>Bacteria</taxon>
        <taxon>Bacillati</taxon>
        <taxon>Actinomycetota</taxon>
        <taxon>Actinomycetes</taxon>
        <taxon>Micrococcales</taxon>
        <taxon>Micrococcaceae</taxon>
        <taxon>Arthrobacter</taxon>
    </lineage>
</organism>
<evidence type="ECO:0008006" key="5">
    <source>
        <dbReference type="Google" id="ProtNLM"/>
    </source>
</evidence>
<feature type="transmembrane region" description="Helical" evidence="2">
    <location>
        <begin position="121"/>
        <end position="141"/>
    </location>
</feature>
<dbReference type="RefSeq" id="WP_241915209.1">
    <property type="nucleotide sequence ID" value="NZ_CP093326.1"/>
</dbReference>
<evidence type="ECO:0000256" key="2">
    <source>
        <dbReference type="SAM" id="Phobius"/>
    </source>
</evidence>
<evidence type="ECO:0000256" key="1">
    <source>
        <dbReference type="SAM" id="MobiDB-lite"/>
    </source>
</evidence>
<keyword evidence="2" id="KW-1133">Transmembrane helix</keyword>
<protein>
    <recommendedName>
        <fullName evidence="5">Transporter</fullName>
    </recommendedName>
</protein>
<evidence type="ECO:0000313" key="3">
    <source>
        <dbReference type="EMBL" id="UNK47470.1"/>
    </source>
</evidence>
<evidence type="ECO:0000313" key="4">
    <source>
        <dbReference type="Proteomes" id="UP000829069"/>
    </source>
</evidence>